<protein>
    <submittedName>
        <fullName evidence="2">Uncharacterized protein</fullName>
    </submittedName>
</protein>
<evidence type="ECO:0000313" key="2">
    <source>
        <dbReference type="EMBL" id="MCZ4245267.1"/>
    </source>
</evidence>
<dbReference type="RefSeq" id="WP_269428323.1">
    <property type="nucleotide sequence ID" value="NZ_JAPWGM010000005.1"/>
</dbReference>
<dbReference type="Proteomes" id="UP001144347">
    <property type="component" value="Unassembled WGS sequence"/>
</dbReference>
<feature type="region of interest" description="Disordered" evidence="1">
    <location>
        <begin position="168"/>
        <end position="211"/>
    </location>
</feature>
<keyword evidence="3" id="KW-1185">Reference proteome</keyword>
<evidence type="ECO:0000313" key="3">
    <source>
        <dbReference type="Proteomes" id="UP001144347"/>
    </source>
</evidence>
<comment type="caution">
    <text evidence="2">The sequence shown here is derived from an EMBL/GenBank/DDBJ whole genome shotgun (WGS) entry which is preliminary data.</text>
</comment>
<feature type="compositionally biased region" description="Basic and acidic residues" evidence="1">
    <location>
        <begin position="168"/>
        <end position="177"/>
    </location>
</feature>
<dbReference type="EMBL" id="JAPWGM010000005">
    <property type="protein sequence ID" value="MCZ4245267.1"/>
    <property type="molecule type" value="Genomic_DNA"/>
</dbReference>
<accession>A0ABT4LC27</accession>
<gene>
    <name evidence="2" type="ORF">O0955_14750</name>
</gene>
<proteinExistence type="predicted"/>
<organism evidence="2 3">
    <name type="scientific">Pedobacter punctiformis</name>
    <dbReference type="NCBI Taxonomy" id="3004097"/>
    <lineage>
        <taxon>Bacteria</taxon>
        <taxon>Pseudomonadati</taxon>
        <taxon>Bacteroidota</taxon>
        <taxon>Sphingobacteriia</taxon>
        <taxon>Sphingobacteriales</taxon>
        <taxon>Sphingobacteriaceae</taxon>
        <taxon>Pedobacter</taxon>
    </lineage>
</organism>
<evidence type="ECO:0000256" key="1">
    <source>
        <dbReference type="SAM" id="MobiDB-lite"/>
    </source>
</evidence>
<name>A0ABT4LC27_9SPHI</name>
<sequence>MFEDYKKAVLDFYLAQKEAGLLSTNMENPNRSKLKRECLKIFSERHSKEDDIMIRSFFDPTNKFNDYIRSIERFDLNKFRPLVGFLTSDQNIRDEEAVKLLAWLVGFKSYGIWRSGQGEINLIKDPESQDHARPIEDVLSNSPLITPTYLTENHPEHKQEIEKVEKLEEDAGKKDSGESNGSGGFMTFQSGNGGQDSPEGTPKIPIDESDSKPPISTLKIIMICIMVLVVGTGTFQFWGNKKGRVYNSLFLNQDCMYWTGDRYQPIVCDQKKGDTPIIALDTQKVAHLKRITQPDTLTLNSLGKVWYVKIGGKPEFYTSDGFHPVYNDRRLKPTTEYILKEYILNK</sequence>
<reference evidence="2" key="1">
    <citation type="submission" date="2022-12" db="EMBL/GenBank/DDBJ databases">
        <title>Genome sequence of HCMS5-2.</title>
        <authorList>
            <person name="Woo H."/>
        </authorList>
    </citation>
    <scope>NUCLEOTIDE SEQUENCE</scope>
    <source>
        <strain evidence="2">HCMS5-2</strain>
    </source>
</reference>